<accession>A0A9X3N293</accession>
<dbReference type="AlphaFoldDB" id="A0A9X3N293"/>
<proteinExistence type="predicted"/>
<dbReference type="InterPro" id="IPR029058">
    <property type="entry name" value="AB_hydrolase_fold"/>
</dbReference>
<keyword evidence="2" id="KW-0378">Hydrolase</keyword>
<protein>
    <submittedName>
        <fullName evidence="2">Alpha/beta hydrolase</fullName>
    </submittedName>
</protein>
<evidence type="ECO:0000313" key="3">
    <source>
        <dbReference type="Proteomes" id="UP001149140"/>
    </source>
</evidence>
<dbReference type="RefSeq" id="WP_270046429.1">
    <property type="nucleotide sequence ID" value="NZ_JAPDOD010000091.1"/>
</dbReference>
<dbReference type="SUPFAM" id="SSF53474">
    <property type="entry name" value="alpha/beta-Hydrolases"/>
    <property type="match status" value="1"/>
</dbReference>
<evidence type="ECO:0000313" key="2">
    <source>
        <dbReference type="EMBL" id="MDA0167179.1"/>
    </source>
</evidence>
<feature type="domain" description="AB hydrolase-1" evidence="1">
    <location>
        <begin position="4"/>
        <end position="156"/>
    </location>
</feature>
<comment type="caution">
    <text evidence="2">The sequence shown here is derived from an EMBL/GenBank/DDBJ whole genome shotgun (WGS) entry which is preliminary data.</text>
</comment>
<dbReference type="EMBL" id="JAPDOD010000091">
    <property type="protein sequence ID" value="MDA0167179.1"/>
    <property type="molecule type" value="Genomic_DNA"/>
</dbReference>
<reference evidence="2" key="1">
    <citation type="submission" date="2022-10" db="EMBL/GenBank/DDBJ databases">
        <title>The WGS of Solirubrobacter ginsenosidimutans DSM 21036.</title>
        <authorList>
            <person name="Jiang Z."/>
        </authorList>
    </citation>
    <scope>NUCLEOTIDE SEQUENCE</scope>
    <source>
        <strain evidence="2">DSM 21036</strain>
    </source>
</reference>
<dbReference type="Pfam" id="PF12697">
    <property type="entry name" value="Abhydrolase_6"/>
    <property type="match status" value="1"/>
</dbReference>
<dbReference type="GO" id="GO:0016787">
    <property type="term" value="F:hydrolase activity"/>
    <property type="evidence" value="ECO:0007669"/>
    <property type="project" value="UniProtKB-KW"/>
</dbReference>
<name>A0A9X3N293_9ACTN</name>
<keyword evidence="3" id="KW-1185">Reference proteome</keyword>
<evidence type="ECO:0000259" key="1">
    <source>
        <dbReference type="Pfam" id="PF12697"/>
    </source>
</evidence>
<gene>
    <name evidence="2" type="ORF">OM076_43365</name>
</gene>
<dbReference type="Proteomes" id="UP001149140">
    <property type="component" value="Unassembled WGS sequence"/>
</dbReference>
<sequence>MATIVLVHGLWVTPRCWEHWVARYEGQGHRVLAPAYPGLEGSVEALRADPSPIAALTPSATLSALSEIVRALDRPIVIGHCFGGVLARSLARDSAAAVALHALPAAGAGTPGTVSLSREQFRYALANFDGAEALYERYVIPAPGTWAWDAPAGRALEVAGAEDNLAPRCGGATVMPGRTHLTILQPGWEAIADEVLEWALSR</sequence>
<dbReference type="Gene3D" id="3.40.50.1820">
    <property type="entry name" value="alpha/beta hydrolase"/>
    <property type="match status" value="1"/>
</dbReference>
<dbReference type="InterPro" id="IPR000073">
    <property type="entry name" value="AB_hydrolase_1"/>
</dbReference>
<organism evidence="2 3">
    <name type="scientific">Solirubrobacter ginsenosidimutans</name>
    <dbReference type="NCBI Taxonomy" id="490573"/>
    <lineage>
        <taxon>Bacteria</taxon>
        <taxon>Bacillati</taxon>
        <taxon>Actinomycetota</taxon>
        <taxon>Thermoleophilia</taxon>
        <taxon>Solirubrobacterales</taxon>
        <taxon>Solirubrobacteraceae</taxon>
        <taxon>Solirubrobacter</taxon>
    </lineage>
</organism>